<sequence>MLALKLNTSYKHHLLVALIIAVWLVLFLVLIAPFDIAEVPFSVRLEIMPLYGLISFISYMMLIPIQNFIFKKLGKWTLFLEIVVIVLFNVIVLMGSYTYYKSGIINGEFPFTKFTFEVYYPIFLIILPILLFTRWFLSKKAVEQNSDKIILTGENKLDVLQIHLSDLVCISSADNYVEIAYLIKNELHKKLLRITLKNVHPQVPSLLKTHRSYLINPLHFKDWKNSSLIRLTQLEVPVSKNYKKDVFESLNHSSLKASNSPQSH</sequence>
<evidence type="ECO:0000313" key="3">
    <source>
        <dbReference type="EMBL" id="TMM56802.1"/>
    </source>
</evidence>
<evidence type="ECO:0000256" key="1">
    <source>
        <dbReference type="SAM" id="Phobius"/>
    </source>
</evidence>
<accession>A0A5S3PQ21</accession>
<keyword evidence="1" id="KW-1133">Transmembrane helix</keyword>
<dbReference type="Gene3D" id="2.40.50.1020">
    <property type="entry name" value="LytTr DNA-binding domain"/>
    <property type="match status" value="1"/>
</dbReference>
<keyword evidence="1" id="KW-0812">Transmembrane</keyword>
<dbReference type="EMBL" id="VATY01000002">
    <property type="protein sequence ID" value="TMM56802.1"/>
    <property type="molecule type" value="Genomic_DNA"/>
</dbReference>
<feature type="domain" description="HTH LytTR-type" evidence="2">
    <location>
        <begin position="157"/>
        <end position="251"/>
    </location>
</feature>
<dbReference type="SMART" id="SM00850">
    <property type="entry name" value="LytTR"/>
    <property type="match status" value="1"/>
</dbReference>
<feature type="transmembrane region" description="Helical" evidence="1">
    <location>
        <begin position="48"/>
        <end position="69"/>
    </location>
</feature>
<comment type="caution">
    <text evidence="3">The sequence shown here is derived from an EMBL/GenBank/DDBJ whole genome shotgun (WGS) entry which is preliminary data.</text>
</comment>
<reference evidence="3 4" key="1">
    <citation type="submission" date="2019-05" db="EMBL/GenBank/DDBJ databases">
        <authorList>
            <person name="Zhang J.-Y."/>
            <person name="Feg X."/>
            <person name="Du Z.-J."/>
        </authorList>
    </citation>
    <scope>NUCLEOTIDE SEQUENCE [LARGE SCALE GENOMIC DNA]</scope>
    <source>
        <strain evidence="3 4">RZ26</strain>
    </source>
</reference>
<dbReference type="AlphaFoldDB" id="A0A5S3PQ21"/>
<dbReference type="Proteomes" id="UP000310314">
    <property type="component" value="Unassembled WGS sequence"/>
</dbReference>
<evidence type="ECO:0000259" key="2">
    <source>
        <dbReference type="SMART" id="SM00850"/>
    </source>
</evidence>
<feature type="transmembrane region" description="Helical" evidence="1">
    <location>
        <begin position="76"/>
        <end position="98"/>
    </location>
</feature>
<keyword evidence="4" id="KW-1185">Reference proteome</keyword>
<keyword evidence="1" id="KW-0472">Membrane</keyword>
<dbReference type="InterPro" id="IPR007492">
    <property type="entry name" value="LytTR_DNA-bd_dom"/>
</dbReference>
<protein>
    <submittedName>
        <fullName evidence="3">LytTR family transcriptional regulator</fullName>
    </submittedName>
</protein>
<proteinExistence type="predicted"/>
<feature type="transmembrane region" description="Helical" evidence="1">
    <location>
        <begin position="12"/>
        <end position="36"/>
    </location>
</feature>
<evidence type="ECO:0000313" key="4">
    <source>
        <dbReference type="Proteomes" id="UP000310314"/>
    </source>
</evidence>
<dbReference type="Pfam" id="PF04397">
    <property type="entry name" value="LytTR"/>
    <property type="match status" value="1"/>
</dbReference>
<dbReference type="GO" id="GO:0003677">
    <property type="term" value="F:DNA binding"/>
    <property type="evidence" value="ECO:0007669"/>
    <property type="project" value="InterPro"/>
</dbReference>
<name>A0A5S3PQ21_9FLAO</name>
<dbReference type="OrthoDB" id="1374288at2"/>
<organism evidence="3 4">
    <name type="scientific">Maribacter algarum</name>
    <name type="common">ex Zhang et al. 2020</name>
    <dbReference type="NCBI Taxonomy" id="2578118"/>
    <lineage>
        <taxon>Bacteria</taxon>
        <taxon>Pseudomonadati</taxon>
        <taxon>Bacteroidota</taxon>
        <taxon>Flavobacteriia</taxon>
        <taxon>Flavobacteriales</taxon>
        <taxon>Flavobacteriaceae</taxon>
        <taxon>Maribacter</taxon>
    </lineage>
</organism>
<feature type="transmembrane region" description="Helical" evidence="1">
    <location>
        <begin position="118"/>
        <end position="137"/>
    </location>
</feature>
<gene>
    <name evidence="3" type="ORF">FEE95_09885</name>
</gene>